<organism evidence="2">
    <name type="scientific">Vibrio lentus</name>
    <dbReference type="NCBI Taxonomy" id="136468"/>
    <lineage>
        <taxon>Bacteria</taxon>
        <taxon>Pseudomonadati</taxon>
        <taxon>Pseudomonadota</taxon>
        <taxon>Gammaproteobacteria</taxon>
        <taxon>Vibrionales</taxon>
        <taxon>Vibrionaceae</taxon>
        <taxon>Vibrio</taxon>
    </lineage>
</organism>
<reference key="1">
    <citation type="submission" date="2016-07" db="EMBL/GenBank/DDBJ databases">
        <title>Nontailed viruses are major unrecognized killers of bacteria in the ocean.</title>
        <authorList>
            <person name="Kauffman K."/>
            <person name="Hussain F."/>
            <person name="Yang J."/>
            <person name="Arevalo P."/>
            <person name="Brown J."/>
            <person name="Cutler M."/>
            <person name="Kelly L."/>
            <person name="Polz M.F."/>
        </authorList>
    </citation>
    <scope>NUCLEOTIDE SEQUENCE [LARGE SCALE GENOMIC DNA]</scope>
    <source>
        <strain>10N.261.52.F7</strain>
    </source>
</reference>
<proteinExistence type="predicted"/>
<gene>
    <name evidence="2" type="ORF">BCT99_07000</name>
</gene>
<feature type="transmembrane region" description="Helical" evidence="1">
    <location>
        <begin position="12"/>
        <end position="35"/>
    </location>
</feature>
<evidence type="ECO:0000256" key="1">
    <source>
        <dbReference type="SAM" id="Phobius"/>
    </source>
</evidence>
<keyword evidence="1" id="KW-0472">Membrane</keyword>
<reference evidence="2" key="2">
    <citation type="submission" date="2016-07" db="EMBL/GenBank/DDBJ databases">
        <authorList>
            <person name="Kauffman K."/>
            <person name="Arevalo P."/>
            <person name="Polz M.F."/>
        </authorList>
    </citation>
    <scope>NUCLEOTIDE SEQUENCE</scope>
    <source>
        <strain evidence="2">10N.261.52.F7</strain>
    </source>
</reference>
<keyword evidence="1" id="KW-1133">Transmembrane helix</keyword>
<comment type="caution">
    <text evidence="2">The sequence shown here is derived from an EMBL/GenBank/DDBJ whole genome shotgun (WGS) entry which is preliminary data.</text>
</comment>
<keyword evidence="1" id="KW-0812">Transmembrane</keyword>
<name>A0AB36XHA1_9VIBR</name>
<accession>A0AB36XHA1</accession>
<dbReference type="EMBL" id="MCXM01000046">
    <property type="protein sequence ID" value="PMK41948.1"/>
    <property type="molecule type" value="Genomic_DNA"/>
</dbReference>
<dbReference type="RefSeq" id="WP_102281015.1">
    <property type="nucleotide sequence ID" value="NZ_JAJGZN020000006.1"/>
</dbReference>
<evidence type="ECO:0000313" key="2">
    <source>
        <dbReference type="EMBL" id="PMK41948.1"/>
    </source>
</evidence>
<reference evidence="2" key="3">
    <citation type="journal article" date="2018" name="Nature">
        <title>A major lineage of non-tailed dsDNA viruses as unrecognized killers of marine bacteria.</title>
        <authorList>
            <person name="Kauffman K.M."/>
            <person name="Hussain F.A."/>
            <person name="Yang J."/>
            <person name="Arevalo P."/>
            <person name="Brown J.M."/>
            <person name="Chang W.K."/>
            <person name="VanInsberghe D."/>
            <person name="Elsherbini J."/>
            <person name="Sharma R.S."/>
            <person name="Cutler M.B."/>
            <person name="Kelly L."/>
            <person name="Polz M.F."/>
        </authorList>
    </citation>
    <scope>NUCLEOTIDE SEQUENCE</scope>
    <source>
        <strain evidence="2">10N.261.52.F7</strain>
    </source>
</reference>
<protein>
    <submittedName>
        <fullName evidence="2">Pilus assembly protein TadE</fullName>
    </submittedName>
</protein>
<dbReference type="AlphaFoldDB" id="A0AB36XHA1"/>
<sequence length="168" mass="19217">MEPFVRRIKSRIRGVVSIEFALGFFVLWVICMSWVEMSYMSYVSAICDVVLSESVREAKVNTEAYRTAFQTALANSGSLWGSLVDPNKFKLSIQYIDSVNELQRLVKPCLVPDGDSVFECGQETLRAIAVYRIEYDFQSVSTYLMDANSIFSREAIVIQEYERDAFKI</sequence>